<organism evidence="3 4">
    <name type="scientific">Anaeramoeba ignava</name>
    <name type="common">Anaerobic marine amoeba</name>
    <dbReference type="NCBI Taxonomy" id="1746090"/>
    <lineage>
        <taxon>Eukaryota</taxon>
        <taxon>Metamonada</taxon>
        <taxon>Anaeramoebidae</taxon>
        <taxon>Anaeramoeba</taxon>
    </lineage>
</organism>
<protein>
    <submittedName>
        <fullName evidence="3">Rab9 effector protein</fullName>
    </submittedName>
</protein>
<dbReference type="Gene3D" id="2.120.10.80">
    <property type="entry name" value="Kelch-type beta propeller"/>
    <property type="match status" value="2"/>
</dbReference>
<dbReference type="PANTHER" id="PTHR46093:SF18">
    <property type="entry name" value="FIBRONECTIN TYPE-III DOMAIN-CONTAINING PROTEIN"/>
    <property type="match status" value="1"/>
</dbReference>
<dbReference type="OMA" id="VPRINAF"/>
<dbReference type="SUPFAM" id="SSF117281">
    <property type="entry name" value="Kelch motif"/>
    <property type="match status" value="1"/>
</dbReference>
<gene>
    <name evidence="3" type="ORF">M0811_07334</name>
</gene>
<evidence type="ECO:0000313" key="4">
    <source>
        <dbReference type="Proteomes" id="UP001149090"/>
    </source>
</evidence>
<dbReference type="OrthoDB" id="10251809at2759"/>
<reference evidence="3" key="1">
    <citation type="submission" date="2022-10" db="EMBL/GenBank/DDBJ databases">
        <title>Novel sulphate-reducing endosymbionts in the free-living metamonad Anaeramoeba.</title>
        <authorList>
            <person name="Jerlstrom-Hultqvist J."/>
            <person name="Cepicka I."/>
            <person name="Gallot-Lavallee L."/>
            <person name="Salas-Leiva D."/>
            <person name="Curtis B.A."/>
            <person name="Zahonova K."/>
            <person name="Pipaliya S."/>
            <person name="Dacks J."/>
            <person name="Roger A.J."/>
        </authorList>
    </citation>
    <scope>NUCLEOTIDE SEQUENCE</scope>
    <source>
        <strain evidence="3">BMAN</strain>
    </source>
</reference>
<dbReference type="InterPro" id="IPR006652">
    <property type="entry name" value="Kelch_1"/>
</dbReference>
<dbReference type="InterPro" id="IPR015915">
    <property type="entry name" value="Kelch-typ_b-propeller"/>
</dbReference>
<evidence type="ECO:0000313" key="3">
    <source>
        <dbReference type="EMBL" id="KAJ5075364.1"/>
    </source>
</evidence>
<dbReference type="PANTHER" id="PTHR46093">
    <property type="entry name" value="ACYL-COA-BINDING DOMAIN-CONTAINING PROTEIN 5"/>
    <property type="match status" value="1"/>
</dbReference>
<evidence type="ECO:0000256" key="2">
    <source>
        <dbReference type="ARBA" id="ARBA00022737"/>
    </source>
</evidence>
<sequence>MFRHELIKSNLNLENSCKSGFQTINPEEIISFGGSSGWGYHNNLYVFNVKTCLWKLIETSGDPPSPRSGVSTDIYKENFVYFFGGFDRRVYFDDFFKLDITTWTWESLPQKPQGRHSHSGNIHEDNYYIFGGRFDHDGTRDNILWKYSIKQEKWEQVEPLGKKPISRSSHIGMIFQDALYIYGGAGPINEALRDLHFYSIFDNTWNEIIVPEAEIPPPLIASSAVKCGSRLILVGGKILEDKKRTDLNTVFQYDFIQNNWSELSPWSDETLFPKRSSHVCALADYKIVLFGGEVLKNEFYFKHLNDVWILHLIQDLPKDLLEFSKQNLLFDI</sequence>
<dbReference type="EMBL" id="JAPDFW010000065">
    <property type="protein sequence ID" value="KAJ5075364.1"/>
    <property type="molecule type" value="Genomic_DNA"/>
</dbReference>
<keyword evidence="2" id="KW-0677">Repeat</keyword>
<dbReference type="AlphaFoldDB" id="A0A9Q0LMZ5"/>
<keyword evidence="1" id="KW-0880">Kelch repeat</keyword>
<name>A0A9Q0LMZ5_ANAIG</name>
<evidence type="ECO:0000256" key="1">
    <source>
        <dbReference type="ARBA" id="ARBA00022441"/>
    </source>
</evidence>
<comment type="caution">
    <text evidence="3">The sequence shown here is derived from an EMBL/GenBank/DDBJ whole genome shotgun (WGS) entry which is preliminary data.</text>
</comment>
<keyword evidence="4" id="KW-1185">Reference proteome</keyword>
<dbReference type="Pfam" id="PF24681">
    <property type="entry name" value="Kelch_KLHDC2_KLHL20_DRC7"/>
    <property type="match status" value="1"/>
</dbReference>
<proteinExistence type="predicted"/>
<dbReference type="Proteomes" id="UP001149090">
    <property type="component" value="Unassembled WGS sequence"/>
</dbReference>
<accession>A0A9Q0LMZ5</accession>
<dbReference type="Pfam" id="PF01344">
    <property type="entry name" value="Kelch_1"/>
    <property type="match status" value="1"/>
</dbReference>